<evidence type="ECO:0000256" key="1">
    <source>
        <dbReference type="ARBA" id="ARBA00004474"/>
    </source>
</evidence>
<dbReference type="InterPro" id="IPR002222">
    <property type="entry name" value="Ribosomal_uS19"/>
</dbReference>
<evidence type="ECO:0000256" key="6">
    <source>
        <dbReference type="ARBA" id="ARBA00022980"/>
    </source>
</evidence>
<evidence type="ECO:0000256" key="2">
    <source>
        <dbReference type="ARBA" id="ARBA00007345"/>
    </source>
</evidence>
<dbReference type="GO" id="GO:0009536">
    <property type="term" value="C:plastid"/>
    <property type="evidence" value="ECO:0007669"/>
    <property type="project" value="UniProtKB-SubCell"/>
</dbReference>
<dbReference type="NCBIfam" id="TIGR01050">
    <property type="entry name" value="rpsS_bact"/>
    <property type="match status" value="1"/>
</dbReference>
<comment type="similarity">
    <text evidence="2 10">Belongs to the universal ribosomal protein uS19 family.</text>
</comment>
<keyword evidence="7 10" id="KW-0687">Ribonucleoprotein</keyword>
<dbReference type="InterPro" id="IPR005732">
    <property type="entry name" value="Ribosomal_uS19_bac-type"/>
</dbReference>
<evidence type="ECO:0000256" key="9">
    <source>
        <dbReference type="ARBA" id="ARBA00035495"/>
    </source>
</evidence>
<organism evidence="11">
    <name type="scientific">Erodium crassifolium</name>
    <dbReference type="NCBI Taxonomy" id="337368"/>
    <lineage>
        <taxon>Eukaryota</taxon>
        <taxon>Viridiplantae</taxon>
        <taxon>Streptophyta</taxon>
        <taxon>Embryophyta</taxon>
        <taxon>Tracheophyta</taxon>
        <taxon>Spermatophyta</taxon>
        <taxon>Magnoliopsida</taxon>
        <taxon>eudicotyledons</taxon>
        <taxon>Gunneridae</taxon>
        <taxon>Pentapetalae</taxon>
        <taxon>rosids</taxon>
        <taxon>malvids</taxon>
        <taxon>Geraniales</taxon>
        <taxon>Geraniaceae</taxon>
        <taxon>Erodium</taxon>
    </lineage>
</organism>
<name>A0A0A0PE70_9ROSI</name>
<sequence>MSRSFKKNPFVANHLLKKIEKLNAKGEKDSLKTWSRASTIIPAMVGYTIYIHNGKAHFPIPITDYMVGHKLGEFVPTRSFNKKDVKSKSDTKSRRS</sequence>
<dbReference type="GeneID" id="22548100"/>
<evidence type="ECO:0000256" key="5">
    <source>
        <dbReference type="ARBA" id="ARBA00022884"/>
    </source>
</evidence>
<gene>
    <name evidence="11" type="primary">rps19</name>
</gene>
<keyword evidence="3 11" id="KW-0934">Plastid</keyword>
<accession>A0A0A0PE70</accession>
<dbReference type="PANTHER" id="PTHR11880:SF8">
    <property type="entry name" value="SMALL RIBOSOMAL SUBUNIT PROTEIN US19M"/>
    <property type="match status" value="1"/>
</dbReference>
<evidence type="ECO:0000313" key="11">
    <source>
        <dbReference type="EMBL" id="AHH24733.1"/>
    </source>
</evidence>
<keyword evidence="4" id="KW-0699">rRNA-binding</keyword>
<dbReference type="SUPFAM" id="SSF54570">
    <property type="entry name" value="Ribosomal protein S19"/>
    <property type="match status" value="1"/>
</dbReference>
<evidence type="ECO:0000256" key="3">
    <source>
        <dbReference type="ARBA" id="ARBA00022640"/>
    </source>
</evidence>
<dbReference type="GO" id="GO:0005763">
    <property type="term" value="C:mitochondrial small ribosomal subunit"/>
    <property type="evidence" value="ECO:0007669"/>
    <property type="project" value="TreeGrafter"/>
</dbReference>
<dbReference type="PROSITE" id="PS00323">
    <property type="entry name" value="RIBOSOMAL_S19"/>
    <property type="match status" value="1"/>
</dbReference>
<evidence type="ECO:0000256" key="10">
    <source>
        <dbReference type="RuleBase" id="RU003485"/>
    </source>
</evidence>
<proteinExistence type="inferred from homology"/>
<dbReference type="PANTHER" id="PTHR11880">
    <property type="entry name" value="RIBOSOMAL PROTEIN S19P FAMILY MEMBER"/>
    <property type="match status" value="1"/>
</dbReference>
<dbReference type="InterPro" id="IPR023575">
    <property type="entry name" value="Ribosomal_uS19_SF"/>
</dbReference>
<dbReference type="HAMAP" id="MF_00531">
    <property type="entry name" value="Ribosomal_uS19"/>
    <property type="match status" value="1"/>
</dbReference>
<dbReference type="GO" id="GO:0019843">
    <property type="term" value="F:rRNA binding"/>
    <property type="evidence" value="ECO:0007669"/>
    <property type="project" value="UniProtKB-KW"/>
</dbReference>
<dbReference type="PIRSF" id="PIRSF002144">
    <property type="entry name" value="Ribosomal_S19"/>
    <property type="match status" value="1"/>
</dbReference>
<dbReference type="EMBL" id="KF977221">
    <property type="protein sequence ID" value="AHH24733.1"/>
    <property type="molecule type" value="Genomic_DNA"/>
</dbReference>
<dbReference type="GO" id="GO:0006412">
    <property type="term" value="P:translation"/>
    <property type="evidence" value="ECO:0007669"/>
    <property type="project" value="InterPro"/>
</dbReference>
<dbReference type="RefSeq" id="YP_009111521.1">
    <property type="nucleotide sequence ID" value="NC_025906.1"/>
</dbReference>
<dbReference type="GO" id="GO:0000028">
    <property type="term" value="P:ribosomal small subunit assembly"/>
    <property type="evidence" value="ECO:0007669"/>
    <property type="project" value="TreeGrafter"/>
</dbReference>
<dbReference type="PRINTS" id="PR00975">
    <property type="entry name" value="RIBOSOMALS19"/>
</dbReference>
<keyword evidence="5" id="KW-0694">RNA-binding</keyword>
<dbReference type="AlphaFoldDB" id="A0A0A0PE70"/>
<comment type="subcellular location">
    <subcellularLocation>
        <location evidence="1">Plastid</location>
    </subcellularLocation>
</comment>
<keyword evidence="6 10" id="KW-0689">Ribosomal protein</keyword>
<evidence type="ECO:0000256" key="8">
    <source>
        <dbReference type="ARBA" id="ARBA00035253"/>
    </source>
</evidence>
<dbReference type="GO" id="GO:0003735">
    <property type="term" value="F:structural constituent of ribosome"/>
    <property type="evidence" value="ECO:0007669"/>
    <property type="project" value="InterPro"/>
</dbReference>
<dbReference type="Gene3D" id="3.30.860.10">
    <property type="entry name" value="30s Ribosomal Protein S19, Chain A"/>
    <property type="match status" value="1"/>
</dbReference>
<dbReference type="FunFam" id="3.30.860.10:FF:000001">
    <property type="entry name" value="30S ribosomal protein S19"/>
    <property type="match status" value="1"/>
</dbReference>
<protein>
    <recommendedName>
        <fullName evidence="8">Small ribosomal subunit protein uS19c</fullName>
    </recommendedName>
    <alternativeName>
        <fullName evidence="9">30S ribosomal protein S19, chloroplastic</fullName>
    </alternativeName>
</protein>
<geneLocation type="plastid" evidence="11"/>
<reference evidence="11" key="1">
    <citation type="submission" date="2013-11" db="EMBL/GenBank/DDBJ databases">
        <title>Plastid genome evolution in Erodium.</title>
        <authorList>
            <person name="Blazier J.C."/>
            <person name="Jansen R.K."/>
        </authorList>
    </citation>
    <scope>NUCLEOTIDE SEQUENCE</scope>
</reference>
<dbReference type="InterPro" id="IPR020934">
    <property type="entry name" value="Ribosomal_uS19_CS"/>
</dbReference>
<evidence type="ECO:0000256" key="7">
    <source>
        <dbReference type="ARBA" id="ARBA00023274"/>
    </source>
</evidence>
<dbReference type="Pfam" id="PF00203">
    <property type="entry name" value="Ribosomal_S19"/>
    <property type="match status" value="1"/>
</dbReference>
<evidence type="ECO:0000256" key="4">
    <source>
        <dbReference type="ARBA" id="ARBA00022730"/>
    </source>
</evidence>